<evidence type="ECO:0000313" key="2">
    <source>
        <dbReference type="EMBL" id="PMN88038.1"/>
    </source>
</evidence>
<evidence type="ECO:0000259" key="1">
    <source>
        <dbReference type="PROSITE" id="PS51186"/>
    </source>
</evidence>
<sequence>MMLETSRLLLRQWKDEDYLPFAALNADAEVMRYFPEPLSRSKSDELGSRIRSLISERGWGFLAVELKSTGQFMGFVGLHTQEENSGIPDVPFIEIGWRLASEFWGMGYAPEAAEKALQYAFEDLDTPSVYAFTALDNLPSQRVMVKIGMVNSHNDFDHPKLPKGHPLERHCLYKITREQWLATSE</sequence>
<name>A0A2N7L3Q5_9GAMM</name>
<dbReference type="PANTHER" id="PTHR43792">
    <property type="entry name" value="GNAT FAMILY, PUTATIVE (AFU_ORTHOLOGUE AFUA_3G00765)-RELATED-RELATED"/>
    <property type="match status" value="1"/>
</dbReference>
<proteinExistence type="predicted"/>
<gene>
    <name evidence="2" type="ORF">BCT23_06335</name>
</gene>
<evidence type="ECO:0000313" key="3">
    <source>
        <dbReference type="Proteomes" id="UP000235387"/>
    </source>
</evidence>
<dbReference type="EMBL" id="MDAL01000060">
    <property type="protein sequence ID" value="PMN88038.1"/>
    <property type="molecule type" value="Genomic_DNA"/>
</dbReference>
<keyword evidence="2" id="KW-0808">Transferase</keyword>
<dbReference type="InterPro" id="IPR016181">
    <property type="entry name" value="Acyl_CoA_acyltransferase"/>
</dbReference>
<dbReference type="SUPFAM" id="SSF55729">
    <property type="entry name" value="Acyl-CoA N-acyltransferases (Nat)"/>
    <property type="match status" value="1"/>
</dbReference>
<dbReference type="RefSeq" id="WP_102392090.1">
    <property type="nucleotide sequence ID" value="NZ_MDAL01000060.1"/>
</dbReference>
<organism evidence="2 3">
    <name type="scientific">Enterovibrio norvegicus</name>
    <dbReference type="NCBI Taxonomy" id="188144"/>
    <lineage>
        <taxon>Bacteria</taxon>
        <taxon>Pseudomonadati</taxon>
        <taxon>Pseudomonadota</taxon>
        <taxon>Gammaproteobacteria</taxon>
        <taxon>Vibrionales</taxon>
        <taxon>Vibrionaceae</taxon>
        <taxon>Enterovibrio</taxon>
    </lineage>
</organism>
<dbReference type="Pfam" id="PF13302">
    <property type="entry name" value="Acetyltransf_3"/>
    <property type="match status" value="1"/>
</dbReference>
<feature type="domain" description="N-acetyltransferase" evidence="1">
    <location>
        <begin position="8"/>
        <end position="168"/>
    </location>
</feature>
<reference evidence="3" key="1">
    <citation type="submission" date="2016-07" db="EMBL/GenBank/DDBJ databases">
        <title>Nontailed viruses are major unrecognized killers of bacteria in the ocean.</title>
        <authorList>
            <person name="Kauffman K."/>
            <person name="Hussain F."/>
            <person name="Yang J."/>
            <person name="Arevalo P."/>
            <person name="Brown J."/>
            <person name="Cutler M."/>
            <person name="Kelly L."/>
            <person name="Polz M.F."/>
        </authorList>
    </citation>
    <scope>NUCLEOTIDE SEQUENCE [LARGE SCALE GENOMIC DNA]</scope>
    <source>
        <strain evidence="3">10N.261.45.A10</strain>
    </source>
</reference>
<protein>
    <submittedName>
        <fullName evidence="2">GNAT family N-acetyltransferase</fullName>
    </submittedName>
</protein>
<dbReference type="PROSITE" id="PS51186">
    <property type="entry name" value="GNAT"/>
    <property type="match status" value="1"/>
</dbReference>
<dbReference type="InterPro" id="IPR000182">
    <property type="entry name" value="GNAT_dom"/>
</dbReference>
<dbReference type="InterPro" id="IPR051531">
    <property type="entry name" value="N-acetyltransferase"/>
</dbReference>
<dbReference type="PANTHER" id="PTHR43792:SF1">
    <property type="entry name" value="N-ACETYLTRANSFERASE DOMAIN-CONTAINING PROTEIN"/>
    <property type="match status" value="1"/>
</dbReference>
<dbReference type="GO" id="GO:0016747">
    <property type="term" value="F:acyltransferase activity, transferring groups other than amino-acyl groups"/>
    <property type="evidence" value="ECO:0007669"/>
    <property type="project" value="InterPro"/>
</dbReference>
<dbReference type="Proteomes" id="UP000235387">
    <property type="component" value="Unassembled WGS sequence"/>
</dbReference>
<comment type="caution">
    <text evidence="2">The sequence shown here is derived from an EMBL/GenBank/DDBJ whole genome shotgun (WGS) entry which is preliminary data.</text>
</comment>
<dbReference type="Gene3D" id="3.40.630.30">
    <property type="match status" value="1"/>
</dbReference>
<accession>A0A2N7L3Q5</accession>
<dbReference type="AlphaFoldDB" id="A0A2N7L3Q5"/>